<gene>
    <name evidence="3" type="ORF">A10D4_02177</name>
</gene>
<evidence type="ECO:0000256" key="1">
    <source>
        <dbReference type="SAM" id="SignalP"/>
    </source>
</evidence>
<dbReference type="AlphaFoldDB" id="K2JU96"/>
<accession>K2JU96</accession>
<dbReference type="eggNOG" id="ENOG5032VRE">
    <property type="taxonomic scope" value="Bacteria"/>
</dbReference>
<feature type="domain" description="ASP external chaperone" evidence="2">
    <location>
        <begin position="37"/>
        <end position="157"/>
    </location>
</feature>
<dbReference type="Pfam" id="PF18492">
    <property type="entry name" value="ORF_2_N"/>
    <property type="match status" value="1"/>
</dbReference>
<sequence length="158" mass="16886">MKFTKVMSLAAVAALSVNMANAQQSIDKKQLDHKQVVAEAKKLPQGVAKQRVYKNYRLANGVAKNDALTSGARVFNEVTRELGTVSGNVTVLTNDGVNVGKIAQQFGLSVVNQESRVGLAVLSAPANTDLTALVEQLKSSDLVKSARIEIVEALNQPR</sequence>
<evidence type="ECO:0000313" key="4">
    <source>
        <dbReference type="Proteomes" id="UP000014115"/>
    </source>
</evidence>
<keyword evidence="4" id="KW-1185">Reference proteome</keyword>
<keyword evidence="1" id="KW-0732">Signal</keyword>
<feature type="signal peptide" evidence="1">
    <location>
        <begin position="1"/>
        <end position="22"/>
    </location>
</feature>
<organism evidence="3 4">
    <name type="scientific">Idiomarina xiamenensis 10-D-4</name>
    <dbReference type="NCBI Taxonomy" id="740709"/>
    <lineage>
        <taxon>Bacteria</taxon>
        <taxon>Pseudomonadati</taxon>
        <taxon>Pseudomonadota</taxon>
        <taxon>Gammaproteobacteria</taxon>
        <taxon>Alteromonadales</taxon>
        <taxon>Idiomarinaceae</taxon>
        <taxon>Idiomarina</taxon>
    </lineage>
</organism>
<dbReference type="STRING" id="740709.A10D4_02177"/>
<dbReference type="EMBL" id="AMRG01000002">
    <property type="protein sequence ID" value="EKE87011.1"/>
    <property type="molecule type" value="Genomic_DNA"/>
</dbReference>
<evidence type="ECO:0000313" key="3">
    <source>
        <dbReference type="EMBL" id="EKE87011.1"/>
    </source>
</evidence>
<dbReference type="PATRIC" id="fig|740709.3.peg.438"/>
<name>K2JU96_9GAMM</name>
<evidence type="ECO:0000259" key="2">
    <source>
        <dbReference type="Pfam" id="PF18492"/>
    </source>
</evidence>
<feature type="chain" id="PRO_5003862287" description="ASP external chaperone domain-containing protein" evidence="1">
    <location>
        <begin position="23"/>
        <end position="158"/>
    </location>
</feature>
<comment type="caution">
    <text evidence="3">The sequence shown here is derived from an EMBL/GenBank/DDBJ whole genome shotgun (WGS) entry which is preliminary data.</text>
</comment>
<dbReference type="Proteomes" id="UP000014115">
    <property type="component" value="Unassembled WGS sequence"/>
</dbReference>
<dbReference type="RefSeq" id="WP_008487448.1">
    <property type="nucleotide sequence ID" value="NZ_AMRG01000002.1"/>
</dbReference>
<dbReference type="InterPro" id="IPR040536">
    <property type="entry name" value="ASPCH"/>
</dbReference>
<reference evidence="3 4" key="1">
    <citation type="journal article" date="2012" name="J. Bacteriol.">
        <title>Genome Sequence of Idiomarina xiamenensis Type Strain 10-D-4.</title>
        <authorList>
            <person name="Lai Q."/>
            <person name="Wang L."/>
            <person name="Wang W."/>
            <person name="Shao Z."/>
        </authorList>
    </citation>
    <scope>NUCLEOTIDE SEQUENCE [LARGE SCALE GENOMIC DNA]</scope>
    <source>
        <strain evidence="3 4">10-D-4</strain>
    </source>
</reference>
<protein>
    <recommendedName>
        <fullName evidence="2">ASP external chaperone domain-containing protein</fullName>
    </recommendedName>
</protein>
<dbReference type="OrthoDB" id="6238961at2"/>
<proteinExistence type="predicted"/>